<keyword evidence="3" id="KW-1185">Reference proteome</keyword>
<evidence type="ECO:0000313" key="3">
    <source>
        <dbReference type="Proteomes" id="UP001054252"/>
    </source>
</evidence>
<dbReference type="EMBL" id="BPVZ01000045">
    <property type="protein sequence ID" value="GKV16278.1"/>
    <property type="molecule type" value="Genomic_DNA"/>
</dbReference>
<evidence type="ECO:0000313" key="2">
    <source>
        <dbReference type="EMBL" id="GKV16278.1"/>
    </source>
</evidence>
<organism evidence="2 3">
    <name type="scientific">Rubroshorea leprosula</name>
    <dbReference type="NCBI Taxonomy" id="152421"/>
    <lineage>
        <taxon>Eukaryota</taxon>
        <taxon>Viridiplantae</taxon>
        <taxon>Streptophyta</taxon>
        <taxon>Embryophyta</taxon>
        <taxon>Tracheophyta</taxon>
        <taxon>Spermatophyta</taxon>
        <taxon>Magnoliopsida</taxon>
        <taxon>eudicotyledons</taxon>
        <taxon>Gunneridae</taxon>
        <taxon>Pentapetalae</taxon>
        <taxon>rosids</taxon>
        <taxon>malvids</taxon>
        <taxon>Malvales</taxon>
        <taxon>Dipterocarpaceae</taxon>
        <taxon>Rubroshorea</taxon>
    </lineage>
</organism>
<gene>
    <name evidence="2" type="ORF">SLEP1_g26946</name>
</gene>
<dbReference type="Gene3D" id="3.30.559.10">
    <property type="entry name" value="Chloramphenicol acetyltransferase-like domain"/>
    <property type="match status" value="1"/>
</dbReference>
<protein>
    <submittedName>
        <fullName evidence="2">Uncharacterized protein</fullName>
    </submittedName>
</protein>
<dbReference type="Proteomes" id="UP001054252">
    <property type="component" value="Unassembled WGS sequence"/>
</dbReference>
<dbReference type="PANTHER" id="PTHR31896:SF50">
    <property type="entry name" value="BAHD ACYLTRANSFERASE DCR"/>
    <property type="match status" value="1"/>
</dbReference>
<reference evidence="2 3" key="1">
    <citation type="journal article" date="2021" name="Commun. Biol.">
        <title>The genome of Shorea leprosula (Dipterocarpaceae) highlights the ecological relevance of drought in aseasonal tropical rainforests.</title>
        <authorList>
            <person name="Ng K.K.S."/>
            <person name="Kobayashi M.J."/>
            <person name="Fawcett J.A."/>
            <person name="Hatakeyama M."/>
            <person name="Paape T."/>
            <person name="Ng C.H."/>
            <person name="Ang C.C."/>
            <person name="Tnah L.H."/>
            <person name="Lee C.T."/>
            <person name="Nishiyama T."/>
            <person name="Sese J."/>
            <person name="O'Brien M.J."/>
            <person name="Copetti D."/>
            <person name="Mohd Noor M.I."/>
            <person name="Ong R.C."/>
            <person name="Putra M."/>
            <person name="Sireger I.Z."/>
            <person name="Indrioko S."/>
            <person name="Kosugi Y."/>
            <person name="Izuno A."/>
            <person name="Isagi Y."/>
            <person name="Lee S.L."/>
            <person name="Shimizu K.K."/>
        </authorList>
    </citation>
    <scope>NUCLEOTIDE SEQUENCE [LARGE SCALE GENOMIC DNA]</scope>
    <source>
        <strain evidence="2">214</strain>
    </source>
</reference>
<dbReference type="PANTHER" id="PTHR31896">
    <property type="entry name" value="FAMILY REGULATORY PROTEIN, PUTATIVE (AFU_ORTHOLOGUE AFUA_3G14730)-RELATED"/>
    <property type="match status" value="1"/>
</dbReference>
<accession>A0AAV5JYG6</accession>
<dbReference type="AlphaFoldDB" id="A0AAV5JYG6"/>
<sequence>MVVNCRPRLEPRLDTFYFGNVIQSILIIAPAGELLSWDLSWGADLLHKANKFDGKISAFLGRERNEAVNVEVVLASETMTKLENDVEFMQYFPGKEAWYHLLVVGEQDWCSFLLGRGQFRESWNWLPVYYCKAAASTSKTDAASKGNGEEE</sequence>
<dbReference type="InterPro" id="IPR023213">
    <property type="entry name" value="CAT-like_dom_sf"/>
</dbReference>
<evidence type="ECO:0000256" key="1">
    <source>
        <dbReference type="ARBA" id="ARBA00022679"/>
    </source>
</evidence>
<dbReference type="GO" id="GO:0016740">
    <property type="term" value="F:transferase activity"/>
    <property type="evidence" value="ECO:0007669"/>
    <property type="project" value="UniProtKB-KW"/>
</dbReference>
<dbReference type="Pfam" id="PF02458">
    <property type="entry name" value="Transferase"/>
    <property type="match status" value="1"/>
</dbReference>
<proteinExistence type="predicted"/>
<comment type="caution">
    <text evidence="2">The sequence shown here is derived from an EMBL/GenBank/DDBJ whole genome shotgun (WGS) entry which is preliminary data.</text>
</comment>
<dbReference type="InterPro" id="IPR051283">
    <property type="entry name" value="Sec_Metabolite_Acyltrans"/>
</dbReference>
<name>A0AAV5JYG6_9ROSI</name>
<keyword evidence="1" id="KW-0808">Transferase</keyword>